<sequence length="732" mass="80238">MTFRLSGVDGLRLRSVSIRAGLSRLFEARVHCVTDTPPPHPRDWLRKPALIRRRTDAGDRLLHGYVREITRLPPEGRFTGLAFTIVPAHWWLTRRVGRSQHPDCTPAEVITRLCREAGPETADLVFSLHRAPMKRPAITRLDESDWQFIERLLAEEGWHYTFEHTESGHRLVISDHGNLYRTVPGRYRLLETEDRIRPDKQVAARSRQRARVVADAVRLDGWDPERPGTWISARAGAEQAQTLHQLYDSLAARLDPETRARQQLDRRTHRGMSLELWSPRPDLEVGLLMVPPGHKEPWVITALEYDGKVEGAADALAGTQGDRHRNRLILHPEDSLHPPAVADRIRTGGPMTGIVWGTETGRAQTDAQGRVQVAWHWDPDARPGPHLRVDHGWAGDRRGSCVLPRAGQDVLVDFEDGHPDGGVVLGSLWHGGHRPPVAAAEHDLIRLRTAVVGTQDAHELTLDDRQDQTRLSLASAGDLRLHVSAHRTVTVEGDRLQHAGGSLMRQVDGDLHLHSGKERIAQSQGNRTSQTSDWQGQAKTAHLNAAGALTLRASGQIVIEAGTIGINGALSVSSSGISLGAGTARINTGAISGQGAPSRSPGSATLRQITALGAPRAPRRVPRNLPLNLAALTFSALPPLHEWIWPDRSLPPGLRAPHPGVPCTSAPKARKDGPYRACPSHSPLMMAASTWPAPERTAPSRQPTRPASPPRRVLPTLTPPALPYSAHSSTGH</sequence>
<dbReference type="RefSeq" id="WP_369600729.1">
    <property type="nucleotide sequence ID" value="NZ_CP154858.1"/>
</dbReference>
<dbReference type="SUPFAM" id="SSF69255">
    <property type="entry name" value="gp5 N-terminal domain-like"/>
    <property type="match status" value="1"/>
</dbReference>
<dbReference type="InterPro" id="IPR006533">
    <property type="entry name" value="T6SS_Vgr_RhsGE"/>
</dbReference>
<protein>
    <submittedName>
        <fullName evidence="4">Type VI secretion system tip protein TssI/VgrG</fullName>
    </submittedName>
</protein>
<organism evidence="4">
    <name type="scientific">Thermohahella caldifontis</name>
    <dbReference type="NCBI Taxonomy" id="3142973"/>
    <lineage>
        <taxon>Bacteria</taxon>
        <taxon>Pseudomonadati</taxon>
        <taxon>Pseudomonadota</taxon>
        <taxon>Gammaproteobacteria</taxon>
        <taxon>Oceanospirillales</taxon>
        <taxon>Hahellaceae</taxon>
        <taxon>Thermohahella</taxon>
    </lineage>
</organism>
<dbReference type="EMBL" id="CP154858">
    <property type="protein sequence ID" value="XDT71704.1"/>
    <property type="molecule type" value="Genomic_DNA"/>
</dbReference>
<proteinExistence type="inferred from homology"/>
<dbReference type="NCBIfam" id="TIGR01646">
    <property type="entry name" value="vgr_GE"/>
    <property type="match status" value="1"/>
</dbReference>
<name>A0AB39UUL0_9GAMM</name>
<dbReference type="Gene3D" id="2.30.110.50">
    <property type="match status" value="1"/>
</dbReference>
<evidence type="ECO:0000256" key="2">
    <source>
        <dbReference type="SAM" id="MobiDB-lite"/>
    </source>
</evidence>
<dbReference type="SUPFAM" id="SSF69279">
    <property type="entry name" value="Phage tail proteins"/>
    <property type="match status" value="2"/>
</dbReference>
<comment type="similarity">
    <text evidence="1">Belongs to the VgrG protein family.</text>
</comment>
<feature type="domain" description="Gp5/Type VI secretion system Vgr protein OB-fold" evidence="3">
    <location>
        <begin position="363"/>
        <end position="429"/>
    </location>
</feature>
<dbReference type="Pfam" id="PF05954">
    <property type="entry name" value="Phage_GPD"/>
    <property type="match status" value="1"/>
</dbReference>
<evidence type="ECO:0000259" key="3">
    <source>
        <dbReference type="Pfam" id="PF04717"/>
    </source>
</evidence>
<accession>A0AB39UUL0</accession>
<feature type="region of interest" description="Disordered" evidence="2">
    <location>
        <begin position="690"/>
        <end position="732"/>
    </location>
</feature>
<dbReference type="SUPFAM" id="SSF69349">
    <property type="entry name" value="Phage fibre proteins"/>
    <property type="match status" value="1"/>
</dbReference>
<evidence type="ECO:0000256" key="1">
    <source>
        <dbReference type="ARBA" id="ARBA00005558"/>
    </source>
</evidence>
<dbReference type="Pfam" id="PF04717">
    <property type="entry name" value="Phage_base_V"/>
    <property type="match status" value="1"/>
</dbReference>
<dbReference type="InterPro" id="IPR017847">
    <property type="entry name" value="T6SS_RhsGE_Vgr_subset"/>
</dbReference>
<dbReference type="Gene3D" id="3.55.50.10">
    <property type="entry name" value="Baseplate protein-like domains"/>
    <property type="match status" value="1"/>
</dbReference>
<evidence type="ECO:0000313" key="4">
    <source>
        <dbReference type="EMBL" id="XDT71704.1"/>
    </source>
</evidence>
<dbReference type="Gene3D" id="2.40.50.230">
    <property type="entry name" value="Gp5 N-terminal domain"/>
    <property type="match status" value="1"/>
</dbReference>
<dbReference type="AlphaFoldDB" id="A0AB39UUL0"/>
<dbReference type="KEGG" id="tcd:AAIA72_12935"/>
<dbReference type="InterPro" id="IPR006531">
    <property type="entry name" value="Gp5/Vgr_OB"/>
</dbReference>
<gene>
    <name evidence="4" type="primary">tssI</name>
    <name evidence="4" type="ORF">AAIA72_12935</name>
</gene>
<dbReference type="InterPro" id="IPR037026">
    <property type="entry name" value="Vgr_OB-fold_dom_sf"/>
</dbReference>
<reference evidence="4" key="1">
    <citation type="submission" date="2024-05" db="EMBL/GenBank/DDBJ databases">
        <title>Genome sequencing of novel strain.</title>
        <authorList>
            <person name="Ganbat D."/>
            <person name="Ganbat S."/>
            <person name="Lee S.-J."/>
        </authorList>
    </citation>
    <scope>NUCLEOTIDE SEQUENCE</scope>
    <source>
        <strain evidence="4">SMD15-11</strain>
    </source>
</reference>
<dbReference type="NCBIfam" id="TIGR03361">
    <property type="entry name" value="VI_Rhs_Vgr"/>
    <property type="match status" value="1"/>
</dbReference>
<dbReference type="Gene3D" id="4.10.220.110">
    <property type="match status" value="1"/>
</dbReference>